<protein>
    <submittedName>
        <fullName evidence="3">Demethylmenaquinone methyltransferase</fullName>
    </submittedName>
</protein>
<comment type="caution">
    <text evidence="3">The sequence shown here is derived from an EMBL/GenBank/DDBJ whole genome shotgun (WGS) entry which is preliminary data.</text>
</comment>
<dbReference type="EMBL" id="JAAGWQ010000069">
    <property type="protein sequence ID" value="KAF5671241.1"/>
    <property type="molecule type" value="Genomic_DNA"/>
</dbReference>
<evidence type="ECO:0000313" key="4">
    <source>
        <dbReference type="Proteomes" id="UP000567885"/>
    </source>
</evidence>
<name>A0A8H5TK10_FUSHE</name>
<dbReference type="Proteomes" id="UP000567885">
    <property type="component" value="Unassembled WGS sequence"/>
</dbReference>
<keyword evidence="4" id="KW-1185">Reference proteome</keyword>
<dbReference type="PANTHER" id="PTHR43591:SF10">
    <property type="entry name" value="ABC TRANSMEMBRANE TYPE-1 DOMAIN-CONTAINING PROTEIN-RELATED"/>
    <property type="match status" value="1"/>
</dbReference>
<reference evidence="3 4" key="1">
    <citation type="submission" date="2020-05" db="EMBL/GenBank/DDBJ databases">
        <title>Identification and distribution of gene clusters putatively required for synthesis of sphingolipid metabolism inhibitors in phylogenetically diverse species of the filamentous fungus Fusarium.</title>
        <authorList>
            <person name="Kim H.-S."/>
            <person name="Busman M."/>
            <person name="Brown D.W."/>
            <person name="Divon H."/>
            <person name="Uhlig S."/>
            <person name="Proctor R.H."/>
        </authorList>
    </citation>
    <scope>NUCLEOTIDE SEQUENCE [LARGE SCALE GENOMIC DNA]</scope>
    <source>
        <strain evidence="3 4">NRRL 20693</strain>
    </source>
</reference>
<dbReference type="OrthoDB" id="2013972at2759"/>
<evidence type="ECO:0000256" key="2">
    <source>
        <dbReference type="SAM" id="MobiDB-lite"/>
    </source>
</evidence>
<dbReference type="PANTHER" id="PTHR43591">
    <property type="entry name" value="METHYLTRANSFERASE"/>
    <property type="match status" value="1"/>
</dbReference>
<dbReference type="CDD" id="cd02440">
    <property type="entry name" value="AdoMet_MTases"/>
    <property type="match status" value="1"/>
</dbReference>
<accession>A0A8H5TK10</accession>
<dbReference type="SUPFAM" id="SSF53335">
    <property type="entry name" value="S-adenosyl-L-methionine-dependent methyltransferases"/>
    <property type="match status" value="1"/>
</dbReference>
<proteinExistence type="inferred from homology"/>
<dbReference type="InterPro" id="IPR029063">
    <property type="entry name" value="SAM-dependent_MTases_sf"/>
</dbReference>
<dbReference type="GO" id="GO:0032259">
    <property type="term" value="P:methylation"/>
    <property type="evidence" value="ECO:0007669"/>
    <property type="project" value="UniProtKB-KW"/>
</dbReference>
<dbReference type="Pfam" id="PF13489">
    <property type="entry name" value="Methyltransf_23"/>
    <property type="match status" value="1"/>
</dbReference>
<evidence type="ECO:0000256" key="1">
    <source>
        <dbReference type="ARBA" id="ARBA00038158"/>
    </source>
</evidence>
<evidence type="ECO:0000313" key="3">
    <source>
        <dbReference type="EMBL" id="KAF5671241.1"/>
    </source>
</evidence>
<dbReference type="AlphaFoldDB" id="A0A8H5TK10"/>
<sequence length="348" mass="39261">MCQDNAEEVPTTGILPPQHWADREHPEEDTDADSALGADNESSTASISSSILHYRTIHGRSYHSEQGNAQYWGSNDEAQNELMDINHHVLTLGIGGKLYLAPLKPDDIEFAVDIGTGTGIWAIDFADDNPNVRVVGTDLSPIQPAWIPPNLQFEIEDCTREWTFQSDSIDYIHMRWLVGSIPDWHFLYSEAFRCCKPGGWVESHETSSIITSDDGSVAADSALDQWGKFFIEGGKKLGSIFTVIEDETQRKEMEKAGFVEIKVLEYKCPIGGWPKDPTLKEMGKYTQFGLETDTEGFVLFMAHTLGWSKEEIQVYVAHLRREMRTGKAHAYYRQRVVWGRKPVAEKTD</sequence>
<keyword evidence="3" id="KW-0808">Transferase</keyword>
<gene>
    <name evidence="3" type="ORF">FHETE_4211</name>
</gene>
<organism evidence="3 4">
    <name type="scientific">Fusarium heterosporum</name>
    <dbReference type="NCBI Taxonomy" id="42747"/>
    <lineage>
        <taxon>Eukaryota</taxon>
        <taxon>Fungi</taxon>
        <taxon>Dikarya</taxon>
        <taxon>Ascomycota</taxon>
        <taxon>Pezizomycotina</taxon>
        <taxon>Sordariomycetes</taxon>
        <taxon>Hypocreomycetidae</taxon>
        <taxon>Hypocreales</taxon>
        <taxon>Nectriaceae</taxon>
        <taxon>Fusarium</taxon>
        <taxon>Fusarium heterosporum species complex</taxon>
    </lineage>
</organism>
<dbReference type="GO" id="GO:0008168">
    <property type="term" value="F:methyltransferase activity"/>
    <property type="evidence" value="ECO:0007669"/>
    <property type="project" value="UniProtKB-KW"/>
</dbReference>
<dbReference type="Gene3D" id="3.40.50.150">
    <property type="entry name" value="Vaccinia Virus protein VP39"/>
    <property type="match status" value="1"/>
</dbReference>
<comment type="similarity">
    <text evidence="1">Belongs to the methyltransferase superfamily. LaeA methyltransferase family.</text>
</comment>
<feature type="region of interest" description="Disordered" evidence="2">
    <location>
        <begin position="1"/>
        <end position="44"/>
    </location>
</feature>
<keyword evidence="3" id="KW-0489">Methyltransferase</keyword>